<organism evidence="5 6">
    <name type="scientific">Knipowitschia caucasica</name>
    <name type="common">Caucasian dwarf goby</name>
    <name type="synonym">Pomatoschistus caucasicus</name>
    <dbReference type="NCBI Taxonomy" id="637954"/>
    <lineage>
        <taxon>Eukaryota</taxon>
        <taxon>Metazoa</taxon>
        <taxon>Chordata</taxon>
        <taxon>Craniata</taxon>
        <taxon>Vertebrata</taxon>
        <taxon>Euteleostomi</taxon>
        <taxon>Actinopterygii</taxon>
        <taxon>Neopterygii</taxon>
        <taxon>Teleostei</taxon>
        <taxon>Neoteleostei</taxon>
        <taxon>Acanthomorphata</taxon>
        <taxon>Gobiaria</taxon>
        <taxon>Gobiiformes</taxon>
        <taxon>Gobioidei</taxon>
        <taxon>Gobiidae</taxon>
        <taxon>Gobiinae</taxon>
        <taxon>Knipowitschia</taxon>
    </lineage>
</organism>
<dbReference type="GO" id="GO:0004888">
    <property type="term" value="F:transmembrane signaling receptor activity"/>
    <property type="evidence" value="ECO:0007669"/>
    <property type="project" value="TreeGrafter"/>
</dbReference>
<dbReference type="PROSITE" id="PS50835">
    <property type="entry name" value="IG_LIKE"/>
    <property type="match status" value="1"/>
</dbReference>
<keyword evidence="6" id="KW-1185">Reference proteome</keyword>
<keyword evidence="2" id="KW-1015">Disulfide bond</keyword>
<dbReference type="EMBL" id="OZ035841">
    <property type="protein sequence ID" value="CAL1591078.1"/>
    <property type="molecule type" value="Genomic_DNA"/>
</dbReference>
<reference evidence="5 6" key="1">
    <citation type="submission" date="2024-04" db="EMBL/GenBank/DDBJ databases">
        <authorList>
            <person name="Waldvogel A.-M."/>
            <person name="Schoenle A."/>
        </authorList>
    </citation>
    <scope>NUCLEOTIDE SEQUENCE [LARGE SCALE GENOMIC DNA]</scope>
</reference>
<sequence>MTRRLLLLLWTLLLLDPALQSRVRVSPDQSQFFRGERLNLRCVASTWKVWKMGAGPGTRCGDKWGAQSGPHCVLKNLDVKDSGQYRCQSKDNETSETSSITVTDKVVILQMTTLPVTSGQKVDLICQHYIAFNLSTRFYRNTVALSGGSAGTLTLQRVALSDTGQYQCEMGGVRAKGIDTVTTEDMELP</sequence>
<dbReference type="InterPro" id="IPR007110">
    <property type="entry name" value="Ig-like_dom"/>
</dbReference>
<dbReference type="InterPro" id="IPR003599">
    <property type="entry name" value="Ig_sub"/>
</dbReference>
<dbReference type="InterPro" id="IPR036179">
    <property type="entry name" value="Ig-like_dom_sf"/>
</dbReference>
<feature type="signal peptide" evidence="3">
    <location>
        <begin position="1"/>
        <end position="20"/>
    </location>
</feature>
<evidence type="ECO:0000313" key="5">
    <source>
        <dbReference type="EMBL" id="CAL1591078.1"/>
    </source>
</evidence>
<dbReference type="SUPFAM" id="SSF48726">
    <property type="entry name" value="Immunoglobulin"/>
    <property type="match status" value="2"/>
</dbReference>
<dbReference type="InterPro" id="IPR013783">
    <property type="entry name" value="Ig-like_fold"/>
</dbReference>
<dbReference type="PANTHER" id="PTHR11481:SF64">
    <property type="entry name" value="FC RECEPTOR-LIKE PROTEIN 4"/>
    <property type="match status" value="1"/>
</dbReference>
<evidence type="ECO:0000256" key="1">
    <source>
        <dbReference type="ARBA" id="ARBA00022729"/>
    </source>
</evidence>
<gene>
    <name evidence="5" type="ORF">KC01_LOCUS20492</name>
</gene>
<evidence type="ECO:0000259" key="4">
    <source>
        <dbReference type="PROSITE" id="PS50835"/>
    </source>
</evidence>
<dbReference type="AlphaFoldDB" id="A0AAV2KQP4"/>
<dbReference type="InterPro" id="IPR050488">
    <property type="entry name" value="Ig_Fc_receptor"/>
</dbReference>
<dbReference type="PANTHER" id="PTHR11481">
    <property type="entry name" value="IMMUNOGLOBULIN FC RECEPTOR"/>
    <property type="match status" value="1"/>
</dbReference>
<dbReference type="SMART" id="SM00409">
    <property type="entry name" value="IG"/>
    <property type="match status" value="2"/>
</dbReference>
<dbReference type="GO" id="GO:0009897">
    <property type="term" value="C:external side of plasma membrane"/>
    <property type="evidence" value="ECO:0007669"/>
    <property type="project" value="TreeGrafter"/>
</dbReference>
<dbReference type="Gene3D" id="2.60.40.10">
    <property type="entry name" value="Immunoglobulins"/>
    <property type="match status" value="2"/>
</dbReference>
<keyword evidence="1 3" id="KW-0732">Signal</keyword>
<name>A0AAV2KQP4_KNICA</name>
<accession>A0AAV2KQP4</accession>
<feature type="chain" id="PRO_5043550711" description="Ig-like domain-containing protein" evidence="3">
    <location>
        <begin position="21"/>
        <end position="189"/>
    </location>
</feature>
<protein>
    <recommendedName>
        <fullName evidence="4">Ig-like domain-containing protein</fullName>
    </recommendedName>
</protein>
<proteinExistence type="predicted"/>
<dbReference type="Proteomes" id="UP001497482">
    <property type="component" value="Chromosome 19"/>
</dbReference>
<evidence type="ECO:0000313" key="6">
    <source>
        <dbReference type="Proteomes" id="UP001497482"/>
    </source>
</evidence>
<feature type="domain" description="Ig-like" evidence="4">
    <location>
        <begin position="17"/>
        <end position="103"/>
    </location>
</feature>
<dbReference type="GO" id="GO:0007166">
    <property type="term" value="P:cell surface receptor signaling pathway"/>
    <property type="evidence" value="ECO:0007669"/>
    <property type="project" value="TreeGrafter"/>
</dbReference>
<evidence type="ECO:0000256" key="2">
    <source>
        <dbReference type="ARBA" id="ARBA00023157"/>
    </source>
</evidence>
<dbReference type="GO" id="GO:0006955">
    <property type="term" value="P:immune response"/>
    <property type="evidence" value="ECO:0007669"/>
    <property type="project" value="TreeGrafter"/>
</dbReference>
<evidence type="ECO:0000256" key="3">
    <source>
        <dbReference type="SAM" id="SignalP"/>
    </source>
</evidence>